<evidence type="ECO:0000313" key="2">
    <source>
        <dbReference type="EMBL" id="EGF99963.1"/>
    </source>
</evidence>
<dbReference type="AlphaFoldDB" id="F4S5V0"/>
<feature type="region of interest" description="Disordered" evidence="1">
    <location>
        <begin position="1"/>
        <end position="41"/>
    </location>
</feature>
<sequence length="185" mass="20992">MPTRRFPFGGGLPEPDKSDQLERPDLKIKEEDNIIDDSHNDDVDVEYDLQSQMSHPEELDQEPFAMMTAEATKAKQVTRIRKAKSTVKHVAKSTVKHVETQAEIVVAEKISSKVRGFLLIRCRSAGRKKAKSPKKTKWKGWVIVEDGEEEDAANVDELKVDDPVEATQDADEVGVQTRVKRQRRK</sequence>
<evidence type="ECO:0000313" key="3">
    <source>
        <dbReference type="Proteomes" id="UP000001072"/>
    </source>
</evidence>
<accession>F4S5V0</accession>
<proteinExistence type="predicted"/>
<evidence type="ECO:0000256" key="1">
    <source>
        <dbReference type="SAM" id="MobiDB-lite"/>
    </source>
</evidence>
<organism evidence="3">
    <name type="scientific">Melampsora larici-populina (strain 98AG31 / pathotype 3-4-7)</name>
    <name type="common">Poplar leaf rust fungus</name>
    <dbReference type="NCBI Taxonomy" id="747676"/>
    <lineage>
        <taxon>Eukaryota</taxon>
        <taxon>Fungi</taxon>
        <taxon>Dikarya</taxon>
        <taxon>Basidiomycota</taxon>
        <taxon>Pucciniomycotina</taxon>
        <taxon>Pucciniomycetes</taxon>
        <taxon>Pucciniales</taxon>
        <taxon>Melampsoraceae</taxon>
        <taxon>Melampsora</taxon>
    </lineage>
</organism>
<feature type="compositionally biased region" description="Basic and acidic residues" evidence="1">
    <location>
        <begin position="14"/>
        <end position="41"/>
    </location>
</feature>
<dbReference type="EMBL" id="GL883152">
    <property type="protein sequence ID" value="EGF99963.1"/>
    <property type="molecule type" value="Genomic_DNA"/>
</dbReference>
<dbReference type="GeneID" id="18933256"/>
<name>F4S5V0_MELLP</name>
<feature type="region of interest" description="Disordered" evidence="1">
    <location>
        <begin position="152"/>
        <end position="185"/>
    </location>
</feature>
<dbReference type="RefSeq" id="XP_007416756.1">
    <property type="nucleotide sequence ID" value="XM_007416694.1"/>
</dbReference>
<reference evidence="3" key="1">
    <citation type="journal article" date="2011" name="Proc. Natl. Acad. Sci. U.S.A.">
        <title>Obligate biotrophy features unraveled by the genomic analysis of rust fungi.</title>
        <authorList>
            <person name="Duplessis S."/>
            <person name="Cuomo C.A."/>
            <person name="Lin Y.-C."/>
            <person name="Aerts A."/>
            <person name="Tisserant E."/>
            <person name="Veneault-Fourrey C."/>
            <person name="Joly D.L."/>
            <person name="Hacquard S."/>
            <person name="Amselem J."/>
            <person name="Cantarel B.L."/>
            <person name="Chiu R."/>
            <person name="Coutinho P.M."/>
            <person name="Feau N."/>
            <person name="Field M."/>
            <person name="Frey P."/>
            <person name="Gelhaye E."/>
            <person name="Goldberg J."/>
            <person name="Grabherr M.G."/>
            <person name="Kodira C.D."/>
            <person name="Kohler A."/>
            <person name="Kuees U."/>
            <person name="Lindquist E.A."/>
            <person name="Lucas S.M."/>
            <person name="Mago R."/>
            <person name="Mauceli E."/>
            <person name="Morin E."/>
            <person name="Murat C."/>
            <person name="Pangilinan J.L."/>
            <person name="Park R."/>
            <person name="Pearson M."/>
            <person name="Quesneville H."/>
            <person name="Rouhier N."/>
            <person name="Sakthikumar S."/>
            <person name="Salamov A.A."/>
            <person name="Schmutz J."/>
            <person name="Selles B."/>
            <person name="Shapiro H."/>
            <person name="Tanguay P."/>
            <person name="Tuskan G.A."/>
            <person name="Henrissat B."/>
            <person name="Van de Peer Y."/>
            <person name="Rouze P."/>
            <person name="Ellis J.G."/>
            <person name="Dodds P.N."/>
            <person name="Schein J.E."/>
            <person name="Zhong S."/>
            <person name="Hamelin R.C."/>
            <person name="Grigoriev I.V."/>
            <person name="Szabo L.J."/>
            <person name="Martin F."/>
        </authorList>
    </citation>
    <scope>NUCLEOTIDE SEQUENCE [LARGE SCALE GENOMIC DNA]</scope>
    <source>
        <strain evidence="3">98AG31 / pathotype 3-4-7</strain>
    </source>
</reference>
<keyword evidence="3" id="KW-1185">Reference proteome</keyword>
<dbReference type="Proteomes" id="UP000001072">
    <property type="component" value="Unassembled WGS sequence"/>
</dbReference>
<dbReference type="VEuPathDB" id="FungiDB:MELLADRAFT_79353"/>
<gene>
    <name evidence="2" type="ORF">MELLADRAFT_79353</name>
</gene>
<protein>
    <submittedName>
        <fullName evidence="2">Uncharacterized protein</fullName>
    </submittedName>
</protein>
<dbReference type="KEGG" id="mlr:MELLADRAFT_79353"/>
<dbReference type="HOGENOM" id="CLU_1731901_0_0_1"/>
<dbReference type="InParanoid" id="F4S5V0"/>